<organism evidence="6 9">
    <name type="scientific">Teichococcus wenyumeiae</name>
    <dbReference type="NCBI Taxonomy" id="2478470"/>
    <lineage>
        <taxon>Bacteria</taxon>
        <taxon>Pseudomonadati</taxon>
        <taxon>Pseudomonadota</taxon>
        <taxon>Alphaproteobacteria</taxon>
        <taxon>Acetobacterales</taxon>
        <taxon>Roseomonadaceae</taxon>
        <taxon>Roseomonas</taxon>
    </lineage>
</organism>
<dbReference type="Proteomes" id="UP000278036">
    <property type="component" value="Unassembled WGS sequence"/>
</dbReference>
<dbReference type="InParanoid" id="A0A3A9JD35"/>
<keyword evidence="4 5" id="KW-0472">Membrane</keyword>
<dbReference type="AlphaFoldDB" id="A0A3A9JD35"/>
<evidence type="ECO:0000256" key="4">
    <source>
        <dbReference type="ARBA" id="ARBA00023136"/>
    </source>
</evidence>
<feature type="transmembrane region" description="Helical" evidence="5">
    <location>
        <begin position="72"/>
        <end position="90"/>
    </location>
</feature>
<keyword evidence="1" id="KW-1003">Cell membrane</keyword>
<accession>A0A3A9JD35</accession>
<dbReference type="InterPro" id="IPR019691">
    <property type="entry name" value="DUF2585"/>
</dbReference>
<gene>
    <name evidence="6" type="ORF">D6Z83_15155</name>
    <name evidence="7" type="ORF">EBE87_12655</name>
</gene>
<feature type="transmembrane region" description="Helical" evidence="5">
    <location>
        <begin position="21"/>
        <end position="43"/>
    </location>
</feature>
<evidence type="ECO:0000256" key="3">
    <source>
        <dbReference type="ARBA" id="ARBA00022989"/>
    </source>
</evidence>
<evidence type="ECO:0000313" key="6">
    <source>
        <dbReference type="EMBL" id="RKK03341.1"/>
    </source>
</evidence>
<dbReference type="Proteomes" id="UP000274097">
    <property type="component" value="Unassembled WGS sequence"/>
</dbReference>
<feature type="transmembrane region" description="Helical" evidence="5">
    <location>
        <begin position="163"/>
        <end position="190"/>
    </location>
</feature>
<evidence type="ECO:0000256" key="1">
    <source>
        <dbReference type="ARBA" id="ARBA00022475"/>
    </source>
</evidence>
<proteinExistence type="predicted"/>
<evidence type="ECO:0000256" key="5">
    <source>
        <dbReference type="SAM" id="Phobius"/>
    </source>
</evidence>
<evidence type="ECO:0000256" key="2">
    <source>
        <dbReference type="ARBA" id="ARBA00022692"/>
    </source>
</evidence>
<dbReference type="EMBL" id="RAQU01000092">
    <property type="protein sequence ID" value="RKK03341.1"/>
    <property type="molecule type" value="Genomic_DNA"/>
</dbReference>
<feature type="transmembrane region" description="Helical" evidence="5">
    <location>
        <begin position="97"/>
        <end position="114"/>
    </location>
</feature>
<evidence type="ECO:0000313" key="8">
    <source>
        <dbReference type="Proteomes" id="UP000274097"/>
    </source>
</evidence>
<evidence type="ECO:0000313" key="7">
    <source>
        <dbReference type="EMBL" id="RMI24534.1"/>
    </source>
</evidence>
<keyword evidence="3 5" id="KW-1133">Transmembrane helix</keyword>
<name>A0A3A9JD35_9PROT</name>
<dbReference type="Pfam" id="PF10755">
    <property type="entry name" value="DUF2585"/>
    <property type="match status" value="1"/>
</dbReference>
<evidence type="ECO:0000313" key="9">
    <source>
        <dbReference type="Proteomes" id="UP000278036"/>
    </source>
</evidence>
<sequence>MFSRVLARWRRRRRPSPPPCPWPAYWATGLVLLLLTNGILLALGRPLLPEGMPRFWDGSLASETNSQHFLDWYSLLHLVYGLIWAGILWLTSRHWPLGWLLVVALVAAAGWEVAENTPFMIARYGTSGADPSYGGDTLLNATGDMLCVVAGCWLGFRLGWKRALALGLAIEVALAFIIHDSLAIGTIMLLHPLEAVRAWRMSAA</sequence>
<dbReference type="GO" id="GO:0005886">
    <property type="term" value="C:plasma membrane"/>
    <property type="evidence" value="ECO:0007669"/>
    <property type="project" value="InterPro"/>
</dbReference>
<dbReference type="EMBL" id="RFLX01000008">
    <property type="protein sequence ID" value="RMI24534.1"/>
    <property type="molecule type" value="Genomic_DNA"/>
</dbReference>
<reference evidence="6 9" key="1">
    <citation type="submission" date="2018-09" db="EMBL/GenBank/DDBJ databases">
        <title>Roseomonas sp. nov., isolated from feces of Tibetan antelopes in the Qinghai-Tibet plateau, China.</title>
        <authorList>
            <person name="Tian Z."/>
        </authorList>
    </citation>
    <scope>NUCLEOTIDE SEQUENCE [LARGE SCALE GENOMIC DNA]</scope>
    <source>
        <strain evidence="7 8">Z23</strain>
        <strain evidence="6 9">Z24</strain>
    </source>
</reference>
<keyword evidence="8" id="KW-1185">Reference proteome</keyword>
<comment type="caution">
    <text evidence="6">The sequence shown here is derived from an EMBL/GenBank/DDBJ whole genome shotgun (WGS) entry which is preliminary data.</text>
</comment>
<protein>
    <submittedName>
        <fullName evidence="6">DUF2585 family protein</fullName>
    </submittedName>
</protein>
<feature type="transmembrane region" description="Helical" evidence="5">
    <location>
        <begin position="137"/>
        <end position="156"/>
    </location>
</feature>
<keyword evidence="2 5" id="KW-0812">Transmembrane</keyword>